<feature type="compositionally biased region" description="Basic and acidic residues" evidence="1">
    <location>
        <begin position="421"/>
        <end position="448"/>
    </location>
</feature>
<reference evidence="2" key="1">
    <citation type="submission" date="2022-10" db="EMBL/GenBank/DDBJ databases">
        <authorList>
            <person name="Chen Y."/>
            <person name="Dougan E. K."/>
            <person name="Chan C."/>
            <person name="Rhodes N."/>
            <person name="Thang M."/>
        </authorList>
    </citation>
    <scope>NUCLEOTIDE SEQUENCE</scope>
</reference>
<feature type="region of interest" description="Disordered" evidence="1">
    <location>
        <begin position="73"/>
        <end position="138"/>
    </location>
</feature>
<dbReference type="AlphaFoldDB" id="A0A9P1GNJ2"/>
<feature type="region of interest" description="Disordered" evidence="1">
    <location>
        <begin position="342"/>
        <end position="364"/>
    </location>
</feature>
<reference evidence="3" key="2">
    <citation type="submission" date="2024-04" db="EMBL/GenBank/DDBJ databases">
        <authorList>
            <person name="Chen Y."/>
            <person name="Shah S."/>
            <person name="Dougan E. K."/>
            <person name="Thang M."/>
            <person name="Chan C."/>
        </authorList>
    </citation>
    <scope>NUCLEOTIDE SEQUENCE [LARGE SCALE GENOMIC DNA]</scope>
</reference>
<comment type="caution">
    <text evidence="2">The sequence shown here is derived from an EMBL/GenBank/DDBJ whole genome shotgun (WGS) entry which is preliminary data.</text>
</comment>
<feature type="region of interest" description="Disordered" evidence="1">
    <location>
        <begin position="169"/>
        <end position="189"/>
    </location>
</feature>
<feature type="compositionally biased region" description="Basic residues" evidence="1">
    <location>
        <begin position="410"/>
        <end position="420"/>
    </location>
</feature>
<evidence type="ECO:0000313" key="4">
    <source>
        <dbReference type="Proteomes" id="UP001152797"/>
    </source>
</evidence>
<proteinExistence type="predicted"/>
<feature type="compositionally biased region" description="Basic residues" evidence="1">
    <location>
        <begin position="83"/>
        <end position="93"/>
    </location>
</feature>
<dbReference type="EMBL" id="CAMXCT020006678">
    <property type="protein sequence ID" value="CAL1171526.1"/>
    <property type="molecule type" value="Genomic_DNA"/>
</dbReference>
<evidence type="ECO:0000256" key="1">
    <source>
        <dbReference type="SAM" id="MobiDB-lite"/>
    </source>
</evidence>
<evidence type="ECO:0000313" key="3">
    <source>
        <dbReference type="EMBL" id="CAL1171526.1"/>
    </source>
</evidence>
<feature type="region of interest" description="Disordered" evidence="1">
    <location>
        <begin position="1"/>
        <end position="45"/>
    </location>
</feature>
<gene>
    <name evidence="2" type="ORF">C1SCF055_LOCUS42745</name>
</gene>
<feature type="compositionally biased region" description="Basic and acidic residues" evidence="1">
    <location>
        <begin position="73"/>
        <end position="82"/>
    </location>
</feature>
<feature type="region of interest" description="Disordered" evidence="1">
    <location>
        <begin position="401"/>
        <end position="464"/>
    </location>
</feature>
<protein>
    <submittedName>
        <fullName evidence="2">Uncharacterized protein</fullName>
    </submittedName>
</protein>
<feature type="compositionally biased region" description="Low complexity" evidence="1">
    <location>
        <begin position="171"/>
        <end position="186"/>
    </location>
</feature>
<keyword evidence="4" id="KW-1185">Reference proteome</keyword>
<dbReference type="Proteomes" id="UP001152797">
    <property type="component" value="Unassembled WGS sequence"/>
</dbReference>
<feature type="compositionally biased region" description="Basic and acidic residues" evidence="1">
    <location>
        <begin position="94"/>
        <end position="121"/>
    </location>
</feature>
<dbReference type="EMBL" id="CAMXCT010006678">
    <property type="protein sequence ID" value="CAI4018151.1"/>
    <property type="molecule type" value="Genomic_DNA"/>
</dbReference>
<organism evidence="2">
    <name type="scientific">Cladocopium goreaui</name>
    <dbReference type="NCBI Taxonomy" id="2562237"/>
    <lineage>
        <taxon>Eukaryota</taxon>
        <taxon>Sar</taxon>
        <taxon>Alveolata</taxon>
        <taxon>Dinophyceae</taxon>
        <taxon>Suessiales</taxon>
        <taxon>Symbiodiniaceae</taxon>
        <taxon>Cladocopium</taxon>
    </lineage>
</organism>
<dbReference type="EMBL" id="CAMXCT030006678">
    <property type="protein sequence ID" value="CAL4805463.1"/>
    <property type="molecule type" value="Genomic_DNA"/>
</dbReference>
<evidence type="ECO:0000313" key="2">
    <source>
        <dbReference type="EMBL" id="CAI4018151.1"/>
    </source>
</evidence>
<accession>A0A9P1GNJ2</accession>
<name>A0A9P1GNJ2_9DINO</name>
<sequence length="592" mass="65876">MAQPPPGGFNNKWRPSGSGTTSQKRKEAREAKQWSFLEGDNPSGKKCLEKHLASLEAARKKCLDKLQHAEEDEALEKAEQAHKKAMKKQKKAKQSLEKESLEKDVDMEEVKVEAEPLEKGKPGKHGPRKASLVSADTLEKERQLKAKLHASLEKERQYTAKLQEALEKAKSAAGTGASSSSKPAGPMQSMPLDMKMLPQYDKLSTSMAIFNQLGEDGKVDWACHLGCTVIFDDQPEIIKEAKQWGLDAYGIAHPKAKHKGQFWTTFAEAVLDYLDKLAQTSHDWELGWVAAIFSSDPSFTALCPAHKSASAKQWGLDAYGKGQFWATFAEAVLDYLDKLAQPSGSGTTSQKRKEAREAKQWSFLEGDNPSGKKCLEKHLASLEAARKKCLDKLQHAEEDEALEKAEQAHKKAMKKQKKAKQSLEKESLEKDVDMEEVKVEAEPLEKGKPGKHGPRKASLVSADTLEKERQLKAKLHASLERKGSTRPSLKKPWKRPNLLLVLGPAAAASQLDMKMLPQYDKLSTSMAIFNQLGEDGKVDWACHLGCTVIFDDQPEIIKEAKQWGLDAYGKGQFWATFAEAVLDYLDKLAQYQ</sequence>